<name>A0A4S1ZKF3_9BACT</name>
<dbReference type="EMBL" id="SRYD01000001">
    <property type="protein sequence ID" value="TGY76708.1"/>
    <property type="molecule type" value="Genomic_DNA"/>
</dbReference>
<dbReference type="Proteomes" id="UP000306630">
    <property type="component" value="Unassembled WGS sequence"/>
</dbReference>
<sequence>MANLPSPLEACKVDLFADESELREKYPVAIAARVMRLREMYNYWLANPSMKDRQLRDTIMSRFGVSQSTAYSDINIIHQLVPILSQKSREYHRALANEMYLETYAMAKARKNTKAMAQVVASYAKSNRVDLDDEKAMPYDEIVVQPFCATLDVRVLGIEPIPDVYNYIDRLSKELLREHRDIIDIEFEEADLEEKHLFAPLSDDTYKSPC</sequence>
<comment type="caution">
    <text evidence="1">The sequence shown here is derived from an EMBL/GenBank/DDBJ whole genome shotgun (WGS) entry which is preliminary data.</text>
</comment>
<reference evidence="1 2" key="1">
    <citation type="submission" date="2019-04" db="EMBL/GenBank/DDBJ databases">
        <title>Microbes associate with the intestines of laboratory mice.</title>
        <authorList>
            <person name="Navarre W."/>
            <person name="Wong E."/>
            <person name="Huang K."/>
            <person name="Tropini C."/>
            <person name="Ng K."/>
            <person name="Yu B."/>
        </authorList>
    </citation>
    <scope>NUCLEOTIDE SEQUENCE [LARGE SCALE GENOMIC DNA]</scope>
    <source>
        <strain evidence="1 2">NM06_A21</strain>
    </source>
</reference>
<dbReference type="AlphaFoldDB" id="A0A4S1ZKF3"/>
<protein>
    <submittedName>
        <fullName evidence="1">Transposase family protein</fullName>
    </submittedName>
</protein>
<proteinExistence type="predicted"/>
<gene>
    <name evidence="1" type="ORF">E5333_00175</name>
</gene>
<evidence type="ECO:0000313" key="1">
    <source>
        <dbReference type="EMBL" id="TGY76708.1"/>
    </source>
</evidence>
<organism evidence="1 2">
    <name type="scientific">Muribaculum intestinale</name>
    <dbReference type="NCBI Taxonomy" id="1796646"/>
    <lineage>
        <taxon>Bacteria</taxon>
        <taxon>Pseudomonadati</taxon>
        <taxon>Bacteroidota</taxon>
        <taxon>Bacteroidia</taxon>
        <taxon>Bacteroidales</taxon>
        <taxon>Muribaculaceae</taxon>
        <taxon>Muribaculum</taxon>
    </lineage>
</organism>
<evidence type="ECO:0000313" key="2">
    <source>
        <dbReference type="Proteomes" id="UP000306630"/>
    </source>
</evidence>
<accession>A0A4S1ZKF3</accession>
<dbReference type="RefSeq" id="WP_135957244.1">
    <property type="nucleotide sequence ID" value="NZ_CAOTTR010000052.1"/>
</dbReference>